<keyword evidence="1" id="KW-0812">Transmembrane</keyword>
<evidence type="ECO:0000256" key="1">
    <source>
        <dbReference type="SAM" id="Phobius"/>
    </source>
</evidence>
<organism evidence="2 3">
    <name type="scientific">Clostridium simiarum</name>
    <dbReference type="NCBI Taxonomy" id="2841506"/>
    <lineage>
        <taxon>Bacteria</taxon>
        <taxon>Bacillati</taxon>
        <taxon>Bacillota</taxon>
        <taxon>Clostridia</taxon>
        <taxon>Eubacteriales</taxon>
        <taxon>Clostridiaceae</taxon>
        <taxon>Clostridium</taxon>
    </lineage>
</organism>
<reference evidence="2 3" key="1">
    <citation type="submission" date="2021-06" db="EMBL/GenBank/DDBJ databases">
        <authorList>
            <person name="Sun Q."/>
            <person name="Li D."/>
        </authorList>
    </citation>
    <scope>NUCLEOTIDE SEQUENCE [LARGE SCALE GENOMIC DNA]</scope>
    <source>
        <strain evidence="2 3">MSJ-4</strain>
    </source>
</reference>
<evidence type="ECO:0000313" key="2">
    <source>
        <dbReference type="EMBL" id="MBU5590188.1"/>
    </source>
</evidence>
<dbReference type="EMBL" id="JAHLQL010000001">
    <property type="protein sequence ID" value="MBU5590188.1"/>
    <property type="molecule type" value="Genomic_DNA"/>
</dbReference>
<feature type="transmembrane region" description="Helical" evidence="1">
    <location>
        <begin position="57"/>
        <end position="76"/>
    </location>
</feature>
<dbReference type="InterPro" id="IPR021257">
    <property type="entry name" value="DUF2809"/>
</dbReference>
<sequence>MRVIYAFITVSIMILGIASRKFSYLLPKFLANYAGDVLWALMVFFGFRFILIKKSTYFVGIVAISFSYLIEISQLYHKPWIDAIRRTALGGLVLGYGFLWSDILCYTIGVAIGIILDKIIRKFNIN</sequence>
<gene>
    <name evidence="2" type="ORF">KQI89_00260</name>
</gene>
<feature type="transmembrane region" description="Helical" evidence="1">
    <location>
        <begin position="30"/>
        <end position="50"/>
    </location>
</feature>
<proteinExistence type="predicted"/>
<keyword evidence="1" id="KW-1133">Transmembrane helix</keyword>
<comment type="caution">
    <text evidence="2">The sequence shown here is derived from an EMBL/GenBank/DDBJ whole genome shotgun (WGS) entry which is preliminary data.</text>
</comment>
<feature type="transmembrane region" description="Helical" evidence="1">
    <location>
        <begin position="96"/>
        <end position="116"/>
    </location>
</feature>
<protein>
    <submittedName>
        <fullName evidence="2">DUF2809 domain-containing protein</fullName>
    </submittedName>
</protein>
<evidence type="ECO:0000313" key="3">
    <source>
        <dbReference type="Proteomes" id="UP000736583"/>
    </source>
</evidence>
<dbReference type="Pfam" id="PF10990">
    <property type="entry name" value="DUF2809"/>
    <property type="match status" value="1"/>
</dbReference>
<keyword evidence="3" id="KW-1185">Reference proteome</keyword>
<accession>A0ABS6EVE4</accession>
<keyword evidence="1" id="KW-0472">Membrane</keyword>
<dbReference type="Proteomes" id="UP000736583">
    <property type="component" value="Unassembled WGS sequence"/>
</dbReference>
<name>A0ABS6EVE4_9CLOT</name>